<dbReference type="AlphaFoldDB" id="A0A847EUQ0"/>
<protein>
    <submittedName>
        <fullName evidence="2">Uncharacterized protein</fullName>
    </submittedName>
</protein>
<feature type="transmembrane region" description="Helical" evidence="1">
    <location>
        <begin position="12"/>
        <end position="39"/>
    </location>
</feature>
<proteinExistence type="predicted"/>
<name>A0A847EUQ0_9BACT</name>
<keyword evidence="1" id="KW-0472">Membrane</keyword>
<dbReference type="EMBL" id="JAAZAL010000078">
    <property type="protein sequence ID" value="NLE31054.1"/>
    <property type="molecule type" value="Genomic_DNA"/>
</dbReference>
<evidence type="ECO:0000313" key="2">
    <source>
        <dbReference type="EMBL" id="NLE31054.1"/>
    </source>
</evidence>
<gene>
    <name evidence="2" type="ORF">GX618_02140</name>
</gene>
<dbReference type="Proteomes" id="UP000554004">
    <property type="component" value="Unassembled WGS sequence"/>
</dbReference>
<keyword evidence="1" id="KW-1133">Transmembrane helix</keyword>
<evidence type="ECO:0000313" key="3">
    <source>
        <dbReference type="Proteomes" id="UP000554004"/>
    </source>
</evidence>
<reference evidence="2 3" key="1">
    <citation type="journal article" date="2020" name="Biotechnol. Biofuels">
        <title>New insights from the biogas microbiome by comprehensive genome-resolved metagenomics of nearly 1600 species originating from multiple anaerobic digesters.</title>
        <authorList>
            <person name="Campanaro S."/>
            <person name="Treu L."/>
            <person name="Rodriguez-R L.M."/>
            <person name="Kovalovszki A."/>
            <person name="Ziels R.M."/>
            <person name="Maus I."/>
            <person name="Zhu X."/>
            <person name="Kougias P.G."/>
            <person name="Basile A."/>
            <person name="Luo G."/>
            <person name="Schluter A."/>
            <person name="Konstantinidis K.T."/>
            <person name="Angelidaki I."/>
        </authorList>
    </citation>
    <scope>NUCLEOTIDE SEQUENCE [LARGE SCALE GENOMIC DNA]</scope>
    <source>
        <strain evidence="2">AS06rmzACSIP_421</strain>
    </source>
</reference>
<keyword evidence="1" id="KW-0812">Transmembrane</keyword>
<comment type="caution">
    <text evidence="2">The sequence shown here is derived from an EMBL/GenBank/DDBJ whole genome shotgun (WGS) entry which is preliminary data.</text>
</comment>
<accession>A0A847EUQ0</accession>
<evidence type="ECO:0000256" key="1">
    <source>
        <dbReference type="SAM" id="Phobius"/>
    </source>
</evidence>
<organism evidence="2 3">
    <name type="scientific">Candidatus Dojkabacteria bacterium</name>
    <dbReference type="NCBI Taxonomy" id="2099670"/>
    <lineage>
        <taxon>Bacteria</taxon>
        <taxon>Candidatus Dojkabacteria</taxon>
    </lineage>
</organism>
<sequence length="76" mass="8611">MDNENGTPKKKSYTFFMVLVILLLIVIAITSVINTYYLFSINFKLSLLPKMDFSGIQNSLKEIGDSLDIGVLDMFK</sequence>